<dbReference type="PANTHER" id="PTHR10937:SF14">
    <property type="entry name" value="FRUCTOSELYSINE 6-PHOSPHATE DEGLYCASE"/>
    <property type="match status" value="1"/>
</dbReference>
<dbReference type="EMBL" id="CAESAO010000235">
    <property type="protein sequence ID" value="CAB4347576.1"/>
    <property type="molecule type" value="Genomic_DNA"/>
</dbReference>
<dbReference type="InterPro" id="IPR035488">
    <property type="entry name" value="FrlB_SIS"/>
</dbReference>
<dbReference type="InterPro" id="IPR035490">
    <property type="entry name" value="GlmS/FrlB_SIS"/>
</dbReference>
<dbReference type="Gene3D" id="3.40.50.10490">
    <property type="entry name" value="Glucose-6-phosphate isomerase like protein, domain 1"/>
    <property type="match status" value="2"/>
</dbReference>
<dbReference type="GO" id="GO:0006002">
    <property type="term" value="P:fructose 6-phosphate metabolic process"/>
    <property type="evidence" value="ECO:0007669"/>
    <property type="project" value="TreeGrafter"/>
</dbReference>
<dbReference type="CDD" id="cd05710">
    <property type="entry name" value="SIS_1"/>
    <property type="match status" value="1"/>
</dbReference>
<dbReference type="InterPro" id="IPR046348">
    <property type="entry name" value="SIS_dom_sf"/>
</dbReference>
<reference evidence="2" key="1">
    <citation type="submission" date="2020-05" db="EMBL/GenBank/DDBJ databases">
        <authorList>
            <person name="Chiriac C."/>
            <person name="Salcher M."/>
            <person name="Ghai R."/>
            <person name="Kavagutti S V."/>
        </authorList>
    </citation>
    <scope>NUCLEOTIDE SEQUENCE</scope>
</reference>
<protein>
    <submittedName>
        <fullName evidence="2">Unannotated protein</fullName>
    </submittedName>
</protein>
<organism evidence="2">
    <name type="scientific">freshwater metagenome</name>
    <dbReference type="NCBI Taxonomy" id="449393"/>
    <lineage>
        <taxon>unclassified sequences</taxon>
        <taxon>metagenomes</taxon>
        <taxon>ecological metagenomes</taxon>
    </lineage>
</organism>
<sequence length="352" mass="38755">MPDLDTLVEEAKKSELFTTPQLADDMRRFLDQHRPAALALAAEARERGIKTVFFTGSGGSWSAMYSGKYFADRFTTLTTDAQLSYELIWRNPQRLGPDSLVFAASYSGETEDTVAALRFAKEAGAWTVGLANKPDSTIATEADTAIAYESSALYAMPMAAVSLFALEWGRLEGNKEAEEVLAAFDALPDIIAKAFEDCREPSLEIARALLPAQELYCVAAGPLYGLAYKFALTVFMENIRTHGSVIESAEFRHGPAEMLERQHPTMVFLLGTDESREMTQRSIDVAEANGAQVVVYDVADYPGLHPLLAPFVMKVPLQWMVVHSALLRGILDLDDRVFMGRNVLSKGGARWP</sequence>
<evidence type="ECO:0000313" key="2">
    <source>
        <dbReference type="EMBL" id="CAB4347576.1"/>
    </source>
</evidence>
<proteinExistence type="predicted"/>
<feature type="domain" description="SIS" evidence="1">
    <location>
        <begin position="41"/>
        <end position="174"/>
    </location>
</feature>
<dbReference type="PROSITE" id="PS51464">
    <property type="entry name" value="SIS"/>
    <property type="match status" value="1"/>
</dbReference>
<evidence type="ECO:0000259" key="1">
    <source>
        <dbReference type="PROSITE" id="PS51464"/>
    </source>
</evidence>
<dbReference type="GO" id="GO:0004360">
    <property type="term" value="F:glutamine-fructose-6-phosphate transaminase (isomerizing) activity"/>
    <property type="evidence" value="ECO:0007669"/>
    <property type="project" value="TreeGrafter"/>
</dbReference>
<dbReference type="GO" id="GO:0006487">
    <property type="term" value="P:protein N-linked glycosylation"/>
    <property type="evidence" value="ECO:0007669"/>
    <property type="project" value="TreeGrafter"/>
</dbReference>
<name>A0A6J6A256_9ZZZZ</name>
<accession>A0A6J6A256</accession>
<dbReference type="InterPro" id="IPR001347">
    <property type="entry name" value="SIS_dom"/>
</dbReference>
<dbReference type="SUPFAM" id="SSF53697">
    <property type="entry name" value="SIS domain"/>
    <property type="match status" value="1"/>
</dbReference>
<dbReference type="CDD" id="cd05009">
    <property type="entry name" value="SIS_GlmS_GlmD_2"/>
    <property type="match status" value="1"/>
</dbReference>
<dbReference type="GO" id="GO:0097367">
    <property type="term" value="F:carbohydrate derivative binding"/>
    <property type="evidence" value="ECO:0007669"/>
    <property type="project" value="InterPro"/>
</dbReference>
<dbReference type="AlphaFoldDB" id="A0A6J6A256"/>
<dbReference type="Pfam" id="PF01380">
    <property type="entry name" value="SIS"/>
    <property type="match status" value="1"/>
</dbReference>
<dbReference type="GO" id="GO:0006047">
    <property type="term" value="P:UDP-N-acetylglucosamine metabolic process"/>
    <property type="evidence" value="ECO:0007669"/>
    <property type="project" value="TreeGrafter"/>
</dbReference>
<gene>
    <name evidence="2" type="ORF">UFOPK3522_01746</name>
</gene>
<dbReference type="PANTHER" id="PTHR10937">
    <property type="entry name" value="GLUCOSAMINE--FRUCTOSE-6-PHOSPHATE AMINOTRANSFERASE, ISOMERIZING"/>
    <property type="match status" value="1"/>
</dbReference>